<organism evidence="2 3">
    <name type="scientific">Thiothrix eikelboomii</name>
    <dbReference type="NCBI Taxonomy" id="92487"/>
    <lineage>
        <taxon>Bacteria</taxon>
        <taxon>Pseudomonadati</taxon>
        <taxon>Pseudomonadota</taxon>
        <taxon>Gammaproteobacteria</taxon>
        <taxon>Thiotrichales</taxon>
        <taxon>Thiotrichaceae</taxon>
        <taxon>Thiothrix</taxon>
    </lineage>
</organism>
<evidence type="ECO:0000313" key="2">
    <source>
        <dbReference type="EMBL" id="SKA71845.1"/>
    </source>
</evidence>
<keyword evidence="3" id="KW-1185">Reference proteome</keyword>
<dbReference type="Proteomes" id="UP000190460">
    <property type="component" value="Unassembled WGS sequence"/>
</dbReference>
<reference evidence="2 3" key="1">
    <citation type="submission" date="2017-02" db="EMBL/GenBank/DDBJ databases">
        <authorList>
            <person name="Peterson S.W."/>
        </authorList>
    </citation>
    <scope>NUCLEOTIDE SEQUENCE [LARGE SCALE GENOMIC DNA]</scope>
    <source>
        <strain evidence="2 3">ATCC 49788</strain>
    </source>
</reference>
<proteinExistence type="predicted"/>
<protein>
    <submittedName>
        <fullName evidence="2">Uncharacterized protein</fullName>
    </submittedName>
</protein>
<sequence length="209" mass="23341">MTASELYSPPNPGWVNETSHHSNSNSHSNAAELVQAVALPEDEELQLLKRLGYSYQVLAASIMRAKQAQQELRSKLNLHKHAIGVAQQELQEILTQLAAQQANPIAVPADEAQLATEFAELKELLQGSHHESLLAKLQQMQAAVETDRQNLPQLLTAMRSELDLVILQALRLSALENLNAAYKKYRQFQEYNSRADQEFQTLANAFTSN</sequence>
<gene>
    <name evidence="2" type="ORF">SAMN02745130_00923</name>
</gene>
<dbReference type="AlphaFoldDB" id="A0A1T4W482"/>
<dbReference type="RefSeq" id="WP_078921412.1">
    <property type="nucleotide sequence ID" value="NZ_FUYB01000003.1"/>
</dbReference>
<accession>A0A1T4W482</accession>
<dbReference type="EMBL" id="FUYB01000003">
    <property type="protein sequence ID" value="SKA71845.1"/>
    <property type="molecule type" value="Genomic_DNA"/>
</dbReference>
<feature type="region of interest" description="Disordered" evidence="1">
    <location>
        <begin position="1"/>
        <end position="29"/>
    </location>
</feature>
<evidence type="ECO:0000313" key="3">
    <source>
        <dbReference type="Proteomes" id="UP000190460"/>
    </source>
</evidence>
<name>A0A1T4W482_9GAMM</name>
<evidence type="ECO:0000256" key="1">
    <source>
        <dbReference type="SAM" id="MobiDB-lite"/>
    </source>
</evidence>